<keyword evidence="4 6" id="KW-0238">DNA-binding</keyword>
<gene>
    <name evidence="7" type="ORF">DNFV4_03117</name>
</gene>
<evidence type="ECO:0000256" key="2">
    <source>
        <dbReference type="ARBA" id="ARBA00010961"/>
    </source>
</evidence>
<organism evidence="7 8">
    <name type="scientific">Nitrospira tepida</name>
    <dbReference type="NCBI Taxonomy" id="2973512"/>
    <lineage>
        <taxon>Bacteria</taxon>
        <taxon>Pseudomonadati</taxon>
        <taxon>Nitrospirota</taxon>
        <taxon>Nitrospiria</taxon>
        <taxon>Nitrospirales</taxon>
        <taxon>Nitrospiraceae</taxon>
        <taxon>Nitrospira</taxon>
    </lineage>
</organism>
<evidence type="ECO:0000256" key="4">
    <source>
        <dbReference type="ARBA" id="ARBA00023125"/>
    </source>
</evidence>
<evidence type="ECO:0000313" key="7">
    <source>
        <dbReference type="EMBL" id="CAI4032687.1"/>
    </source>
</evidence>
<dbReference type="EMBL" id="OX365700">
    <property type="protein sequence ID" value="CAI4032687.1"/>
    <property type="molecule type" value="Genomic_DNA"/>
</dbReference>
<evidence type="ECO:0000256" key="5">
    <source>
        <dbReference type="ARBA" id="ARBA00023172"/>
    </source>
</evidence>
<dbReference type="KEGG" id="nti:DNFV4_03117"/>
<dbReference type="RefSeq" id="WP_289269405.1">
    <property type="nucleotide sequence ID" value="NZ_OX365700.1"/>
</dbReference>
<dbReference type="InterPro" id="IPR001207">
    <property type="entry name" value="Transposase_mutator"/>
</dbReference>
<proteinExistence type="inferred from homology"/>
<dbReference type="PANTHER" id="PTHR33217">
    <property type="entry name" value="TRANSPOSASE FOR INSERTION SEQUENCE ELEMENT IS1081"/>
    <property type="match status" value="1"/>
</dbReference>
<dbReference type="GO" id="GO:0003677">
    <property type="term" value="F:DNA binding"/>
    <property type="evidence" value="ECO:0007669"/>
    <property type="project" value="UniProtKB-UniRule"/>
</dbReference>
<evidence type="ECO:0000313" key="8">
    <source>
        <dbReference type="Proteomes" id="UP001179121"/>
    </source>
</evidence>
<keyword evidence="5 6" id="KW-0233">DNA recombination</keyword>
<comment type="function">
    <text evidence="1 6">Required for the transposition of the insertion element.</text>
</comment>
<keyword evidence="8" id="KW-1185">Reference proteome</keyword>
<dbReference type="GO" id="GO:0006313">
    <property type="term" value="P:DNA transposition"/>
    <property type="evidence" value="ECO:0007669"/>
    <property type="project" value="UniProtKB-UniRule"/>
</dbReference>
<dbReference type="Pfam" id="PF00872">
    <property type="entry name" value="Transposase_mut"/>
    <property type="match status" value="1"/>
</dbReference>
<reference evidence="7" key="1">
    <citation type="submission" date="2022-10" db="EMBL/GenBank/DDBJ databases">
        <authorList>
            <person name="Koch H."/>
        </authorList>
    </citation>
    <scope>NUCLEOTIDE SEQUENCE</scope>
    <source>
        <strain evidence="7">DNF</strain>
    </source>
</reference>
<name>A0AA86T6T8_9BACT</name>
<dbReference type="PANTHER" id="PTHR33217:SF9">
    <property type="entry name" value="MUTATOR FAMILY TRANSPOSASE"/>
    <property type="match status" value="1"/>
</dbReference>
<evidence type="ECO:0000256" key="1">
    <source>
        <dbReference type="ARBA" id="ARBA00002190"/>
    </source>
</evidence>
<dbReference type="GO" id="GO:0004803">
    <property type="term" value="F:transposase activity"/>
    <property type="evidence" value="ECO:0007669"/>
    <property type="project" value="UniProtKB-UniRule"/>
</dbReference>
<accession>A0AA86T6T8</accession>
<keyword evidence="6" id="KW-0814">Transposable element</keyword>
<evidence type="ECO:0000256" key="6">
    <source>
        <dbReference type="RuleBase" id="RU365089"/>
    </source>
</evidence>
<keyword evidence="3 6" id="KW-0815">Transposition</keyword>
<dbReference type="NCBIfam" id="NF033543">
    <property type="entry name" value="transpos_IS256"/>
    <property type="match status" value="1"/>
</dbReference>
<dbReference type="AlphaFoldDB" id="A0AA86T6T8"/>
<comment type="similarity">
    <text evidence="2 6">Belongs to the transposase mutator family.</text>
</comment>
<dbReference type="Proteomes" id="UP001179121">
    <property type="component" value="Chromosome"/>
</dbReference>
<evidence type="ECO:0000256" key="3">
    <source>
        <dbReference type="ARBA" id="ARBA00022578"/>
    </source>
</evidence>
<sequence length="433" mass="48355">MARVPSSVGTRKRLKEMLAGDPGEIDTSVFVRQAVRLMIEEALEAEVSERLSRGYYERGPMAEAPGTPRGYRNGVRVGRLKTAEGVIEYGVPQVRGIEGWQSEIRAALGGKSEELERLAVEMYARGLSMRDIEAAFTGADGRCLLSRSAASRVCEALWADYQEFARRDLSGIEVAYLFIDGVAERLHLGQPREAVLAAWAITMTGTKVLLGLQPGTKEDTVCCSDFLRDLKARGLADPVLVVTDGAPGLIRAVEECLPRALRQRCLAHKLRNLETKVPAERWREVKAMALAAYHASSPKTAELAADEFRHTYANELPSGVKCFDDDFAACITYLRLPVAHRRATRTTNLLERLFLEERRRSHTIPHAFGERAVLKLMYAALQRASGTWQRVALTDFERKQLLTLREELDREFTEKHRVTQSASRSPISSKRGT</sequence>
<protein>
    <recommendedName>
        <fullName evidence="6">Mutator family transposase</fullName>
    </recommendedName>
</protein>